<protein>
    <submittedName>
        <fullName evidence="1">Uncharacterized protein</fullName>
    </submittedName>
</protein>
<reference evidence="2" key="1">
    <citation type="submission" date="2018-06" db="EMBL/GenBank/DDBJ databases">
        <authorList>
            <person name="Guldener U."/>
        </authorList>
    </citation>
    <scope>NUCLEOTIDE SEQUENCE [LARGE SCALE GENOMIC DNA]</scope>
    <source>
        <strain evidence="2">UTAD17</strain>
    </source>
</reference>
<name>A0A376B4F0_9ASCO</name>
<sequence length="615" mass="71740">MTIPIIDLNLIEHEDQLIPIIDKVLNYSNCFLLQNYANQETIEDDVLKLTRQNPPSIRNSDALTSNTKNHQFFQTQNPDNTYVIENWVFNNNTSDPCLFLKDHPHLYDLFCKLNKLAQYFYKLCSNKVLTSASAYQCGKDNRTSNLITNTSIQSIQLQRYFENLSQKSDHAYQIDYNYLWSFFTLIPQAVDIQCENIMNGRWVSINKPDCIFVHINTSYFKIDSINNNTTPFKYRVKSHVIKLSLSSELILQNDTNHYNSKYLNYLYKIAPYYVASAYPLFYTATQFADQKQQLSIFLKKLDSMLLFEKFSSTSKSSLLINFNVSILPKFTKNDKEATKYVIYLKQLLYLWNEVYNNQVYINDDTGDILIDINGVANLSNPKFRLAIFNEKFECFINHQQSSQQHQSDKCLPHHTLEIVTIPEFVINKRFRNYSNSGNDDSNRPMKRKKNGFSTGASAYLCNSITSMNFKMMKHNANNKGIFDSDNSLTSDTLVSNIKRKELEKIARLDYELNRRLENEKKLLLTKCKQILHILISLKPQQPYTITYLISLVIDSLGYSRINEDEIRAVLDELVSKNIIKEIIINGNPSSNNKQILKVYRWHKLDKQLIDKKLVL</sequence>
<organism evidence="1 2">
    <name type="scientific">Saccharomycodes ludwigii</name>
    <dbReference type="NCBI Taxonomy" id="36035"/>
    <lineage>
        <taxon>Eukaryota</taxon>
        <taxon>Fungi</taxon>
        <taxon>Dikarya</taxon>
        <taxon>Ascomycota</taxon>
        <taxon>Saccharomycotina</taxon>
        <taxon>Saccharomycetes</taxon>
        <taxon>Saccharomycodales</taxon>
        <taxon>Saccharomycodaceae</taxon>
        <taxon>Saccharomycodes</taxon>
    </lineage>
</organism>
<gene>
    <name evidence="1" type="ORF">SCODWIG_01329</name>
</gene>
<dbReference type="AlphaFoldDB" id="A0A376B4F0"/>
<evidence type="ECO:0000313" key="2">
    <source>
        <dbReference type="Proteomes" id="UP000262825"/>
    </source>
</evidence>
<keyword evidence="2" id="KW-1185">Reference proteome</keyword>
<dbReference type="Proteomes" id="UP000262825">
    <property type="component" value="Unassembled WGS sequence"/>
</dbReference>
<dbReference type="VEuPathDB" id="FungiDB:SCODWIG_01329"/>
<accession>A0A376B4F0</accession>
<evidence type="ECO:0000313" key="1">
    <source>
        <dbReference type="EMBL" id="SSD59568.1"/>
    </source>
</evidence>
<proteinExistence type="predicted"/>
<dbReference type="EMBL" id="UFAJ01000163">
    <property type="protein sequence ID" value="SSD59568.1"/>
    <property type="molecule type" value="Genomic_DNA"/>
</dbReference>